<organism evidence="3">
    <name type="scientific">Thermocrispum agreste</name>
    <dbReference type="NCBI Taxonomy" id="37925"/>
    <lineage>
        <taxon>Bacteria</taxon>
        <taxon>Bacillati</taxon>
        <taxon>Actinomycetota</taxon>
        <taxon>Actinomycetes</taxon>
        <taxon>Pseudonocardiales</taxon>
        <taxon>Pseudonocardiaceae</taxon>
        <taxon>Thermocrispum</taxon>
    </lineage>
</organism>
<reference evidence="3" key="1">
    <citation type="submission" date="2018-05" db="EMBL/GenBank/DDBJ databases">
        <authorList>
            <person name="Lanie J.A."/>
            <person name="Ng W.-L."/>
            <person name="Kazmierczak K.M."/>
            <person name="Andrzejewski T.M."/>
            <person name="Davidsen T.M."/>
            <person name="Wayne K.J."/>
            <person name="Tettelin H."/>
            <person name="Glass J.I."/>
            <person name="Rusch D."/>
            <person name="Podicherti R."/>
            <person name="Tsui H.-C.T."/>
            <person name="Winkler M.E."/>
        </authorList>
    </citation>
    <scope>NUCLEOTIDE SEQUENCE</scope>
    <source>
        <strain evidence="3">ZC4RG45</strain>
    </source>
</reference>
<comment type="caution">
    <text evidence="3">The sequence shown here is derived from an EMBL/GenBank/DDBJ whole genome shotgun (WGS) entry which is preliminary data.</text>
</comment>
<feature type="modified residue" description="4-aspartylphosphate" evidence="1">
    <location>
        <position position="62"/>
    </location>
</feature>
<protein>
    <recommendedName>
        <fullName evidence="2">Response regulatory domain-containing protein</fullName>
    </recommendedName>
</protein>
<dbReference type="AlphaFoldDB" id="A0A2W4LJA3"/>
<proteinExistence type="predicted"/>
<evidence type="ECO:0000256" key="1">
    <source>
        <dbReference type="PROSITE-ProRule" id="PRU00169"/>
    </source>
</evidence>
<accession>A0A2W4LJA3</accession>
<evidence type="ECO:0000313" key="3">
    <source>
        <dbReference type="EMBL" id="PZN01300.1"/>
    </source>
</evidence>
<gene>
    <name evidence="3" type="ORF">DIU77_01135</name>
</gene>
<dbReference type="GO" id="GO:0000160">
    <property type="term" value="P:phosphorelay signal transduction system"/>
    <property type="evidence" value="ECO:0007669"/>
    <property type="project" value="InterPro"/>
</dbReference>
<evidence type="ECO:0000259" key="2">
    <source>
        <dbReference type="PROSITE" id="PS50110"/>
    </source>
</evidence>
<dbReference type="InterPro" id="IPR011006">
    <property type="entry name" value="CheY-like_superfamily"/>
</dbReference>
<dbReference type="PROSITE" id="PS50110">
    <property type="entry name" value="RESPONSE_REGULATORY"/>
    <property type="match status" value="1"/>
</dbReference>
<name>A0A2W4LJA3_9PSEU</name>
<dbReference type="SUPFAM" id="SSF52172">
    <property type="entry name" value="CheY-like"/>
    <property type="match status" value="1"/>
</dbReference>
<dbReference type="Gene3D" id="3.40.50.2300">
    <property type="match status" value="1"/>
</dbReference>
<sequence>MTSEVRTVLVYSHKPQVRESIISAVGRRPASDLPRLTYVEVDKVADVIAECDQGGIDLAILDGEAQPNGGMGLCRQLKNELTDCPPIVVAVRRKDDRWLATWSQADAVIVHPFDPIATGDVVADVLRSHKVPAVRAR</sequence>
<dbReference type="STRING" id="1111738.GCA_000427905_00692"/>
<dbReference type="EMBL" id="QGUI01000023">
    <property type="protein sequence ID" value="PZN01300.1"/>
    <property type="molecule type" value="Genomic_DNA"/>
</dbReference>
<feature type="domain" description="Response regulatory" evidence="2">
    <location>
        <begin position="7"/>
        <end position="126"/>
    </location>
</feature>
<keyword evidence="1" id="KW-0597">Phosphoprotein</keyword>
<dbReference type="InterPro" id="IPR001789">
    <property type="entry name" value="Sig_transdc_resp-reg_receiver"/>
</dbReference>